<organism evidence="2">
    <name type="scientific">termite gut metagenome</name>
    <dbReference type="NCBI Taxonomy" id="433724"/>
    <lineage>
        <taxon>unclassified sequences</taxon>
        <taxon>metagenomes</taxon>
        <taxon>organismal metagenomes</taxon>
    </lineage>
</organism>
<accession>A0A5J4PS34</accession>
<gene>
    <name evidence="2" type="ORF">EZS27_037724</name>
</gene>
<feature type="transmembrane region" description="Helical" evidence="1">
    <location>
        <begin position="37"/>
        <end position="55"/>
    </location>
</feature>
<evidence type="ECO:0000256" key="1">
    <source>
        <dbReference type="SAM" id="Phobius"/>
    </source>
</evidence>
<feature type="non-terminal residue" evidence="2">
    <location>
        <position position="1"/>
    </location>
</feature>
<proteinExistence type="predicted"/>
<keyword evidence="1" id="KW-0472">Membrane</keyword>
<dbReference type="EMBL" id="SNRY01007108">
    <property type="protein sequence ID" value="KAA6311083.1"/>
    <property type="molecule type" value="Genomic_DNA"/>
</dbReference>
<keyword evidence="1" id="KW-0812">Transmembrane</keyword>
<evidence type="ECO:0000313" key="2">
    <source>
        <dbReference type="EMBL" id="KAA6311083.1"/>
    </source>
</evidence>
<name>A0A5J4PS34_9ZZZZ</name>
<protein>
    <submittedName>
        <fullName evidence="2">Uncharacterized protein</fullName>
    </submittedName>
</protein>
<dbReference type="AlphaFoldDB" id="A0A5J4PS34"/>
<keyword evidence="1" id="KW-1133">Transmembrane helix</keyword>
<reference evidence="2" key="1">
    <citation type="submission" date="2019-03" db="EMBL/GenBank/DDBJ databases">
        <title>Single cell metagenomics reveals metabolic interactions within the superorganism composed of flagellate Streblomastix strix and complex community of Bacteroidetes bacteria on its surface.</title>
        <authorList>
            <person name="Treitli S.C."/>
            <person name="Kolisko M."/>
            <person name="Husnik F."/>
            <person name="Keeling P."/>
            <person name="Hampl V."/>
        </authorList>
    </citation>
    <scope>NUCLEOTIDE SEQUENCE</scope>
    <source>
        <strain evidence="2">STM</strain>
    </source>
</reference>
<sequence length="221" mass="25840">RYFFVLLPFVFLITAYAASEIKDFIQRKFVDKRNKKQILYVLIIVSVCFIGFRNYKSAYLHITAIREPYREVAEYLSKDACIYEDDAIVICSTGTIWIEYYFNKRGYTIPANVASIIPGVDIASSGSTPTTSTPLLFISDGKYAEPSILSKNQLLEYKYIYLFEVHERFSKDFIHTIEKNYSMVEEISGYSPTIYYTRGEFYTQNDKRYSTYSFNDKNDDK</sequence>
<comment type="caution">
    <text evidence="2">The sequence shown here is derived from an EMBL/GenBank/DDBJ whole genome shotgun (WGS) entry which is preliminary data.</text>
</comment>